<dbReference type="AlphaFoldDB" id="A0A100HKT8"/>
<accession>A0A100HKT8</accession>
<organism evidence="3 4">
    <name type="scientific">Deinococcus grandis</name>
    <dbReference type="NCBI Taxonomy" id="57498"/>
    <lineage>
        <taxon>Bacteria</taxon>
        <taxon>Thermotogati</taxon>
        <taxon>Deinococcota</taxon>
        <taxon>Deinococci</taxon>
        <taxon>Deinococcales</taxon>
        <taxon>Deinococcaceae</taxon>
        <taxon>Deinococcus</taxon>
    </lineage>
</organism>
<feature type="region of interest" description="Disordered" evidence="1">
    <location>
        <begin position="55"/>
        <end position="81"/>
    </location>
</feature>
<feature type="signal peptide" evidence="2">
    <location>
        <begin position="1"/>
        <end position="20"/>
    </location>
</feature>
<protein>
    <submittedName>
        <fullName evidence="3">Condensin complex subunit 1</fullName>
    </submittedName>
</protein>
<reference evidence="4" key="1">
    <citation type="submission" date="2015-11" db="EMBL/GenBank/DDBJ databases">
        <title>Draft Genome Sequence of the Radioresistant Bacterium Deinococcus grandis, Isolated from Freshwater Fish in Japan.</title>
        <authorList>
            <person name="Satoh K."/>
            <person name="Onodera T."/>
            <person name="Omoso K."/>
            <person name="Takeda-Yano K."/>
            <person name="Katayama T."/>
            <person name="Oono Y."/>
            <person name="Narumi I."/>
        </authorList>
    </citation>
    <scope>NUCLEOTIDE SEQUENCE [LARGE SCALE GENOMIC DNA]</scope>
    <source>
        <strain evidence="4">ATCC 43672</strain>
    </source>
</reference>
<comment type="caution">
    <text evidence="3">The sequence shown here is derived from an EMBL/GenBank/DDBJ whole genome shotgun (WGS) entry which is preliminary data.</text>
</comment>
<keyword evidence="2" id="KW-0732">Signal</keyword>
<proteinExistence type="predicted"/>
<keyword evidence="4" id="KW-1185">Reference proteome</keyword>
<evidence type="ECO:0000256" key="1">
    <source>
        <dbReference type="SAM" id="MobiDB-lite"/>
    </source>
</evidence>
<dbReference type="EMBL" id="BCMS01000001">
    <property type="protein sequence ID" value="GAQ22571.1"/>
    <property type="molecule type" value="Genomic_DNA"/>
</dbReference>
<evidence type="ECO:0000313" key="3">
    <source>
        <dbReference type="EMBL" id="GAQ22571.1"/>
    </source>
</evidence>
<dbReference type="RefSeq" id="WP_058977781.1">
    <property type="nucleotide sequence ID" value="NZ_BCMS01000001.1"/>
</dbReference>
<feature type="chain" id="PRO_5007086603" evidence="2">
    <location>
        <begin position="21"/>
        <end position="81"/>
    </location>
</feature>
<gene>
    <name evidence="3" type="ORF">DEIGR_102598</name>
</gene>
<evidence type="ECO:0000256" key="2">
    <source>
        <dbReference type="SAM" id="SignalP"/>
    </source>
</evidence>
<sequence>MSTVLTAAALRLGTAALLLAPPTWDRVLPLLPTDLLTAPGHLVWLLETLPTDDAPSMADPLGNGPGENCPTDDSCARTGER</sequence>
<dbReference type="Proteomes" id="UP000056209">
    <property type="component" value="Unassembled WGS sequence"/>
</dbReference>
<name>A0A100HKT8_9DEIO</name>
<dbReference type="OrthoDB" id="9985984at2"/>
<evidence type="ECO:0000313" key="4">
    <source>
        <dbReference type="Proteomes" id="UP000056209"/>
    </source>
</evidence>